<gene>
    <name evidence="2" type="ORF">I5M19_02255</name>
</gene>
<evidence type="ECO:0000313" key="2">
    <source>
        <dbReference type="EMBL" id="MBK0378113.1"/>
    </source>
</evidence>
<dbReference type="InterPro" id="IPR008969">
    <property type="entry name" value="CarboxyPept-like_regulatory"/>
</dbReference>
<keyword evidence="1" id="KW-0732">Signal</keyword>
<evidence type="ECO:0000256" key="1">
    <source>
        <dbReference type="SAM" id="SignalP"/>
    </source>
</evidence>
<sequence length="238" mass="27765">MHKTYSFIIVVMLMASYVNAQDVLKGTVYQDNTSVRLPNVFIKDVNNKQITITDKRGNFNIRTAPGHILVFNSPGYVNDTLYVVDMIPKTVMLASQFIALRQVDITASRKEFNPRLEYPEVYEKSKIYAFSPSTWFSKEGRDARRLKRYFRREAEERHIDYVFNKAYVSSIVPLRGKELEDFMSLYRPSYSFLISNDKQSLVAYINDSYKKFKALPPDKRKLQPLTSDKTINDTTLHK</sequence>
<evidence type="ECO:0008006" key="4">
    <source>
        <dbReference type="Google" id="ProtNLM"/>
    </source>
</evidence>
<organism evidence="2 3">
    <name type="scientific">Mucilaginibacter segetis</name>
    <dbReference type="NCBI Taxonomy" id="2793071"/>
    <lineage>
        <taxon>Bacteria</taxon>
        <taxon>Pseudomonadati</taxon>
        <taxon>Bacteroidota</taxon>
        <taxon>Sphingobacteriia</taxon>
        <taxon>Sphingobacteriales</taxon>
        <taxon>Sphingobacteriaceae</taxon>
        <taxon>Mucilaginibacter</taxon>
    </lineage>
</organism>
<reference evidence="2" key="1">
    <citation type="submission" date="2020-12" db="EMBL/GenBank/DDBJ databases">
        <title>Bacterial novel species Mucilaginibacter sp. SD-g isolated from soil.</title>
        <authorList>
            <person name="Jung H.-Y."/>
        </authorList>
    </citation>
    <scope>NUCLEOTIDE SEQUENCE</scope>
    <source>
        <strain evidence="2">SD-g</strain>
    </source>
</reference>
<dbReference type="SUPFAM" id="SSF49464">
    <property type="entry name" value="Carboxypeptidase regulatory domain-like"/>
    <property type="match status" value="1"/>
</dbReference>
<feature type="signal peptide" evidence="1">
    <location>
        <begin position="1"/>
        <end position="20"/>
    </location>
</feature>
<name>A0A934UL37_9SPHI</name>
<dbReference type="RefSeq" id="WP_200063608.1">
    <property type="nucleotide sequence ID" value="NZ_JAEHFW010000001.1"/>
</dbReference>
<dbReference type="AlphaFoldDB" id="A0A934UL37"/>
<keyword evidence="3" id="KW-1185">Reference proteome</keyword>
<feature type="chain" id="PRO_5038057981" description="Carboxypeptidase-like protein" evidence="1">
    <location>
        <begin position="21"/>
        <end position="238"/>
    </location>
</feature>
<accession>A0A934UL37</accession>
<dbReference type="EMBL" id="JAEHFW010000001">
    <property type="protein sequence ID" value="MBK0378113.1"/>
    <property type="molecule type" value="Genomic_DNA"/>
</dbReference>
<dbReference type="Proteomes" id="UP000613193">
    <property type="component" value="Unassembled WGS sequence"/>
</dbReference>
<comment type="caution">
    <text evidence="2">The sequence shown here is derived from an EMBL/GenBank/DDBJ whole genome shotgun (WGS) entry which is preliminary data.</text>
</comment>
<proteinExistence type="predicted"/>
<protein>
    <recommendedName>
        <fullName evidence="4">Carboxypeptidase-like protein</fullName>
    </recommendedName>
</protein>
<evidence type="ECO:0000313" key="3">
    <source>
        <dbReference type="Proteomes" id="UP000613193"/>
    </source>
</evidence>